<dbReference type="InterPro" id="IPR012910">
    <property type="entry name" value="Plug_dom"/>
</dbReference>
<keyword evidence="8 11" id="KW-0472">Membrane</keyword>
<keyword evidence="3 11" id="KW-0813">Transport</keyword>
<feature type="domain" description="TonB-dependent receptor plug" evidence="15">
    <location>
        <begin position="57"/>
        <end position="166"/>
    </location>
</feature>
<dbReference type="PANTHER" id="PTHR30069">
    <property type="entry name" value="TONB-DEPENDENT OUTER MEMBRANE RECEPTOR"/>
    <property type="match status" value="1"/>
</dbReference>
<dbReference type="SUPFAM" id="SSF56935">
    <property type="entry name" value="Porins"/>
    <property type="match status" value="1"/>
</dbReference>
<evidence type="ECO:0000256" key="2">
    <source>
        <dbReference type="ARBA" id="ARBA00008143"/>
    </source>
</evidence>
<evidence type="ECO:0008006" key="18">
    <source>
        <dbReference type="Google" id="ProtNLM"/>
    </source>
</evidence>
<dbReference type="Pfam" id="PF00593">
    <property type="entry name" value="TonB_dep_Rec_b-barrel"/>
    <property type="match status" value="1"/>
</dbReference>
<evidence type="ECO:0000256" key="9">
    <source>
        <dbReference type="ARBA" id="ARBA00023170"/>
    </source>
</evidence>
<keyword evidence="4 11" id="KW-1134">Transmembrane beta strand</keyword>
<evidence type="ECO:0000256" key="4">
    <source>
        <dbReference type="ARBA" id="ARBA00022452"/>
    </source>
</evidence>
<feature type="domain" description="TonB-dependent receptor-like beta-barrel" evidence="14">
    <location>
        <begin position="282"/>
        <end position="682"/>
    </location>
</feature>
<keyword evidence="17" id="KW-1185">Reference proteome</keyword>
<sequence>MKIPFTRALLPALVCAISANTFAQNKPSAPLDVYNLSLAELGQVQISIATGNSTSLDKAPATASVIYASEIEAMGARNLDEILETVPGLHIGLSALSRLDSVYSIRGIHTGFNSQVLLLLNGVPVQSTLQGGHPTMFRLAASSIARVEVMRGPGSAVYGADAYAGVINVITKDSAAIDSPQIGVRTGSFGYREASLQAATDWQGLGIALDMSYQETDGDSSRHVEADFQSSLDASLNTKASLAPGHLSTRYHVWDTHVALSSEHWQVNLWNWLSTDAGVGAGAAQALDMDGYDDNHLIMGDATYQFGSGNSSWDNSIRLSHLYSDHTTQFNLLPDGVKVPIGSDGNINFAKPAGLVTFPDGLKGNPGQTTNDTQLEFVSIYNGFESHRIRFSIGSRRQSFDGNETKNFGPGVINGTQPIVSGTLTDVTGTPFVYLNDGSRKVSFLSVQDEWKLNQDLTLTSGVRYDKYSDFGGTTNPRLALVWALNESLTTKLLYGSAFRAPSISELYFKNNPVSLGNPDLNPETINTLEWSFNYRFNPNLQTTLTLFRYKAQDMIEFLADANGVTKTAQNARDQDGHGYELEFSWKPVPQFRVGTSYSFDDPTDAKTGATVPDAPGRQLKLNADWEFTKNWFFNTQIERVADRARATTDKRPEINDYNWINFTLRAKDLLPDLDLSLAVRNAADADAREPSSGRLVKDYPLESRSGWVELKYSFK</sequence>
<name>A0ABQ3B471_9GAMM</name>
<keyword evidence="5 11" id="KW-0812">Transmembrane</keyword>
<keyword evidence="10 11" id="KW-0998">Cell outer membrane</keyword>
<dbReference type="InterPro" id="IPR000531">
    <property type="entry name" value="Beta-barrel_TonB"/>
</dbReference>
<evidence type="ECO:0000313" key="17">
    <source>
        <dbReference type="Proteomes" id="UP000619761"/>
    </source>
</evidence>
<dbReference type="CDD" id="cd01347">
    <property type="entry name" value="ligand_gated_channel"/>
    <property type="match status" value="1"/>
</dbReference>
<dbReference type="InterPro" id="IPR039426">
    <property type="entry name" value="TonB-dep_rcpt-like"/>
</dbReference>
<evidence type="ECO:0000259" key="15">
    <source>
        <dbReference type="Pfam" id="PF07715"/>
    </source>
</evidence>
<dbReference type="PROSITE" id="PS52016">
    <property type="entry name" value="TONB_DEPENDENT_REC_3"/>
    <property type="match status" value="1"/>
</dbReference>
<evidence type="ECO:0000256" key="3">
    <source>
        <dbReference type="ARBA" id="ARBA00022448"/>
    </source>
</evidence>
<accession>A0ABQ3B471</accession>
<dbReference type="EMBL" id="BMYZ01000002">
    <property type="protein sequence ID" value="GGY77654.1"/>
    <property type="molecule type" value="Genomic_DNA"/>
</dbReference>
<evidence type="ECO:0000313" key="16">
    <source>
        <dbReference type="EMBL" id="GGY77654.1"/>
    </source>
</evidence>
<evidence type="ECO:0000256" key="11">
    <source>
        <dbReference type="PROSITE-ProRule" id="PRU01360"/>
    </source>
</evidence>
<evidence type="ECO:0000256" key="6">
    <source>
        <dbReference type="ARBA" id="ARBA00022729"/>
    </source>
</evidence>
<evidence type="ECO:0000256" key="12">
    <source>
        <dbReference type="RuleBase" id="RU003357"/>
    </source>
</evidence>
<proteinExistence type="inferred from homology"/>
<dbReference type="Pfam" id="PF07715">
    <property type="entry name" value="Plug"/>
    <property type="match status" value="1"/>
</dbReference>
<protein>
    <recommendedName>
        <fullName evidence="18">TonB-dependent receptor</fullName>
    </recommendedName>
</protein>
<keyword evidence="9" id="KW-0675">Receptor</keyword>
<dbReference type="InterPro" id="IPR036942">
    <property type="entry name" value="Beta-barrel_TonB_sf"/>
</dbReference>
<feature type="signal peptide" evidence="13">
    <location>
        <begin position="1"/>
        <end position="23"/>
    </location>
</feature>
<keyword evidence="7 12" id="KW-0798">TonB box</keyword>
<organism evidence="16 17">
    <name type="scientific">Cellvibrio zantedeschiae</name>
    <dbReference type="NCBI Taxonomy" id="1237077"/>
    <lineage>
        <taxon>Bacteria</taxon>
        <taxon>Pseudomonadati</taxon>
        <taxon>Pseudomonadota</taxon>
        <taxon>Gammaproteobacteria</taxon>
        <taxon>Cellvibrionales</taxon>
        <taxon>Cellvibrionaceae</taxon>
        <taxon>Cellvibrio</taxon>
    </lineage>
</organism>
<evidence type="ECO:0000256" key="10">
    <source>
        <dbReference type="ARBA" id="ARBA00023237"/>
    </source>
</evidence>
<dbReference type="Gene3D" id="2.40.170.20">
    <property type="entry name" value="TonB-dependent receptor, beta-barrel domain"/>
    <property type="match status" value="1"/>
</dbReference>
<dbReference type="PANTHER" id="PTHR30069:SF29">
    <property type="entry name" value="HEMOGLOBIN AND HEMOGLOBIN-HAPTOGLOBIN-BINDING PROTEIN 1-RELATED"/>
    <property type="match status" value="1"/>
</dbReference>
<comment type="similarity">
    <text evidence="2">Belongs to the TonB-dependent receptor family. Hemoglobin/haptoglobin binding protein subfamily.</text>
</comment>
<evidence type="ECO:0000256" key="1">
    <source>
        <dbReference type="ARBA" id="ARBA00004571"/>
    </source>
</evidence>
<evidence type="ECO:0000256" key="13">
    <source>
        <dbReference type="SAM" id="SignalP"/>
    </source>
</evidence>
<gene>
    <name evidence="16" type="ORF">GCM10011613_22790</name>
</gene>
<evidence type="ECO:0000256" key="7">
    <source>
        <dbReference type="ARBA" id="ARBA00023077"/>
    </source>
</evidence>
<evidence type="ECO:0000256" key="5">
    <source>
        <dbReference type="ARBA" id="ARBA00022692"/>
    </source>
</evidence>
<evidence type="ECO:0000259" key="14">
    <source>
        <dbReference type="Pfam" id="PF00593"/>
    </source>
</evidence>
<dbReference type="RefSeq" id="WP_189418710.1">
    <property type="nucleotide sequence ID" value="NZ_BMYZ01000002.1"/>
</dbReference>
<dbReference type="Proteomes" id="UP000619761">
    <property type="component" value="Unassembled WGS sequence"/>
</dbReference>
<keyword evidence="6 13" id="KW-0732">Signal</keyword>
<feature type="chain" id="PRO_5045480625" description="TonB-dependent receptor" evidence="13">
    <location>
        <begin position="24"/>
        <end position="716"/>
    </location>
</feature>
<dbReference type="Gene3D" id="2.170.130.10">
    <property type="entry name" value="TonB-dependent receptor, plug domain"/>
    <property type="match status" value="1"/>
</dbReference>
<comment type="caution">
    <text evidence="16">The sequence shown here is derived from an EMBL/GenBank/DDBJ whole genome shotgun (WGS) entry which is preliminary data.</text>
</comment>
<evidence type="ECO:0000256" key="8">
    <source>
        <dbReference type="ARBA" id="ARBA00023136"/>
    </source>
</evidence>
<comment type="subcellular location">
    <subcellularLocation>
        <location evidence="1 11">Cell outer membrane</location>
        <topology evidence="1 11">Multi-pass membrane protein</topology>
    </subcellularLocation>
</comment>
<reference evidence="17" key="1">
    <citation type="journal article" date="2019" name="Int. J. Syst. Evol. Microbiol.">
        <title>The Global Catalogue of Microorganisms (GCM) 10K type strain sequencing project: providing services to taxonomists for standard genome sequencing and annotation.</title>
        <authorList>
            <consortium name="The Broad Institute Genomics Platform"/>
            <consortium name="The Broad Institute Genome Sequencing Center for Infectious Disease"/>
            <person name="Wu L."/>
            <person name="Ma J."/>
        </authorList>
    </citation>
    <scope>NUCLEOTIDE SEQUENCE [LARGE SCALE GENOMIC DNA]</scope>
    <source>
        <strain evidence="17">KCTC 32239</strain>
    </source>
</reference>
<dbReference type="InterPro" id="IPR037066">
    <property type="entry name" value="Plug_dom_sf"/>
</dbReference>